<evidence type="ECO:0000313" key="2">
    <source>
        <dbReference type="Proteomes" id="UP001162029"/>
    </source>
</evidence>
<reference evidence="1" key="1">
    <citation type="submission" date="2022-12" db="EMBL/GenBank/DDBJ databases">
        <authorList>
            <person name="Webb A."/>
        </authorList>
    </citation>
    <scope>NUCLEOTIDE SEQUENCE</scope>
    <source>
        <strain evidence="1">Pd1</strain>
    </source>
</reference>
<dbReference type="AlphaFoldDB" id="A0AAV0UVV5"/>
<dbReference type="EMBL" id="CANTFM010001558">
    <property type="protein sequence ID" value="CAI5741061.1"/>
    <property type="molecule type" value="Genomic_DNA"/>
</dbReference>
<name>A0AAV0UVV5_9STRA</name>
<accession>A0AAV0UVV5</accession>
<sequence length="118" mass="13724">MLLGFPVVVHTDHKNLIYPTETSLRVKRWKLLLAEYQLTMKYIKGEKNVGADSFSRMHFDKAHDQSPVEEIDEIYALTTKHDCVMHGPVLRQHQEEDAKLQKIKNTCLAGNNNPHYQH</sequence>
<proteinExistence type="predicted"/>
<protein>
    <recommendedName>
        <fullName evidence="3">Reverse transcriptase RNase H-like domain-containing protein</fullName>
    </recommendedName>
</protein>
<gene>
    <name evidence="1" type="ORF">PDE001_LOCUS7690</name>
</gene>
<evidence type="ECO:0008006" key="3">
    <source>
        <dbReference type="Google" id="ProtNLM"/>
    </source>
</evidence>
<evidence type="ECO:0000313" key="1">
    <source>
        <dbReference type="EMBL" id="CAI5741061.1"/>
    </source>
</evidence>
<keyword evidence="2" id="KW-1185">Reference proteome</keyword>
<dbReference type="Proteomes" id="UP001162029">
    <property type="component" value="Unassembled WGS sequence"/>
</dbReference>
<organism evidence="1 2">
    <name type="scientific">Peronospora destructor</name>
    <dbReference type="NCBI Taxonomy" id="86335"/>
    <lineage>
        <taxon>Eukaryota</taxon>
        <taxon>Sar</taxon>
        <taxon>Stramenopiles</taxon>
        <taxon>Oomycota</taxon>
        <taxon>Peronosporomycetes</taxon>
        <taxon>Peronosporales</taxon>
        <taxon>Peronosporaceae</taxon>
        <taxon>Peronospora</taxon>
    </lineage>
</organism>
<comment type="caution">
    <text evidence="1">The sequence shown here is derived from an EMBL/GenBank/DDBJ whole genome shotgun (WGS) entry which is preliminary data.</text>
</comment>